<dbReference type="EMBL" id="JAGINT010000002">
    <property type="protein sequence ID" value="MBP2356215.1"/>
    <property type="molecule type" value="Genomic_DNA"/>
</dbReference>
<sequence>MRTTYEDLLRIARRDAIAACNLAAGDTTDLAAGWQATLTAARHHFRWLRLELSVQDFTDADGGSAAGPLAVLARSLGAGADLLASQNRSTSGVFEDRWLVAARSELAFITGLAARAAVTRLASHETHDAERSQRLLRHLVDVIEELEFHCTSGTSDLGPLLGLATTLPHASVDNGCRVALLAARWQSAHDATSPGGVLARDLRSTTAQLRTVIGYSRHLTGLLNQPGASAEATRELERALRTADSTTRCVMDSLRTRVSDMGGRSDAAAEAAFIDLLQELRGWVSDGKRLKDRRELLADSRAVALARDVVDELMHSAVRVAELQQKTVAWLIARGQLFVPKPELGKRDPEFHNRPGVWRLKYPQPSWVRTNLAACFDQLTADLAELTKQLSIAADAACSIAGTSTLRRPYGPEHFSGPPIVHTSRWRWAPPTYDALFSDTNRDPAGPER</sequence>
<organism evidence="1 2">
    <name type="scientific">Kribbella aluminosa</name>
    <dbReference type="NCBI Taxonomy" id="416017"/>
    <lineage>
        <taxon>Bacteria</taxon>
        <taxon>Bacillati</taxon>
        <taxon>Actinomycetota</taxon>
        <taxon>Actinomycetes</taxon>
        <taxon>Propionibacteriales</taxon>
        <taxon>Kribbellaceae</taxon>
        <taxon>Kribbella</taxon>
    </lineage>
</organism>
<evidence type="ECO:0000313" key="2">
    <source>
        <dbReference type="Proteomes" id="UP000755585"/>
    </source>
</evidence>
<name>A0ABS4UX56_9ACTN</name>
<dbReference type="Proteomes" id="UP000755585">
    <property type="component" value="Unassembled WGS sequence"/>
</dbReference>
<comment type="caution">
    <text evidence="1">The sequence shown here is derived from an EMBL/GenBank/DDBJ whole genome shotgun (WGS) entry which is preliminary data.</text>
</comment>
<dbReference type="RefSeq" id="WP_209698768.1">
    <property type="nucleotide sequence ID" value="NZ_BAAAVU010000023.1"/>
</dbReference>
<evidence type="ECO:0000313" key="1">
    <source>
        <dbReference type="EMBL" id="MBP2356215.1"/>
    </source>
</evidence>
<keyword evidence="2" id="KW-1185">Reference proteome</keyword>
<gene>
    <name evidence="1" type="ORF">JOF29_007325</name>
</gene>
<protein>
    <submittedName>
        <fullName evidence="1">Uncharacterized protein</fullName>
    </submittedName>
</protein>
<accession>A0ABS4UX56</accession>
<reference evidence="1 2" key="1">
    <citation type="submission" date="2021-03" db="EMBL/GenBank/DDBJ databases">
        <title>Sequencing the genomes of 1000 actinobacteria strains.</title>
        <authorList>
            <person name="Klenk H.-P."/>
        </authorList>
    </citation>
    <scope>NUCLEOTIDE SEQUENCE [LARGE SCALE GENOMIC DNA]</scope>
    <source>
        <strain evidence="1 2">DSM 18824</strain>
    </source>
</reference>
<proteinExistence type="predicted"/>